<feature type="transmembrane region" description="Helical" evidence="7">
    <location>
        <begin position="144"/>
        <end position="169"/>
    </location>
</feature>
<feature type="domain" description="ABC transmembrane type-1" evidence="9">
    <location>
        <begin position="107"/>
        <end position="299"/>
    </location>
</feature>
<comment type="caution">
    <text evidence="10">The sequence shown here is derived from an EMBL/GenBank/DDBJ whole genome shotgun (WGS) entry which is preliminary data.</text>
</comment>
<dbReference type="PROSITE" id="PS50928">
    <property type="entry name" value="ABC_TM1"/>
    <property type="match status" value="1"/>
</dbReference>
<dbReference type="GO" id="GO:0055085">
    <property type="term" value="P:transmembrane transport"/>
    <property type="evidence" value="ECO:0007669"/>
    <property type="project" value="InterPro"/>
</dbReference>
<evidence type="ECO:0000256" key="5">
    <source>
        <dbReference type="ARBA" id="ARBA00022989"/>
    </source>
</evidence>
<keyword evidence="6 7" id="KW-0472">Membrane</keyword>
<dbReference type="GO" id="GO:0005886">
    <property type="term" value="C:plasma membrane"/>
    <property type="evidence" value="ECO:0007669"/>
    <property type="project" value="UniProtKB-SubCell"/>
</dbReference>
<feature type="transmembrane region" description="Helical" evidence="7">
    <location>
        <begin position="219"/>
        <end position="244"/>
    </location>
</feature>
<keyword evidence="2 7" id="KW-0813">Transport</keyword>
<evidence type="ECO:0000256" key="1">
    <source>
        <dbReference type="ARBA" id="ARBA00004651"/>
    </source>
</evidence>
<evidence type="ECO:0000313" key="10">
    <source>
        <dbReference type="EMBL" id="ROR83194.1"/>
    </source>
</evidence>
<organism evidence="10 11">
    <name type="scientific">Plantibacter flavus</name>
    <dbReference type="NCBI Taxonomy" id="150123"/>
    <lineage>
        <taxon>Bacteria</taxon>
        <taxon>Bacillati</taxon>
        <taxon>Actinomycetota</taxon>
        <taxon>Actinomycetes</taxon>
        <taxon>Micrococcales</taxon>
        <taxon>Microbacteriaceae</taxon>
        <taxon>Plantibacter</taxon>
    </lineage>
</organism>
<reference evidence="10 11" key="1">
    <citation type="submission" date="2018-11" db="EMBL/GenBank/DDBJ databases">
        <title>Sequencing the genomes of 1000 actinobacteria strains.</title>
        <authorList>
            <person name="Klenk H.-P."/>
        </authorList>
    </citation>
    <scope>NUCLEOTIDE SEQUENCE [LARGE SCALE GENOMIC DNA]</scope>
    <source>
        <strain evidence="10 11">DSM 14012</strain>
    </source>
</reference>
<keyword evidence="5 7" id="KW-1133">Transmembrane helix</keyword>
<sequence>MTTAITPAHGATTPASSGSGDGSGTAVRRPKMRRAPRSRAYYLRKLPSVILIGLLLVIEIYPIIWLFLSSFKNQREFLQESTFSLPESWSFDNYVTAWTTGNISQNLLNSVIVTLPSLVFILIFGVAAAFALEVMVWKRRNLTLLLFISGIMIPGQMILVPLFVAYFNLGLTNTYWPMIITYTALGMPLTVFMMTAYFRAVPREVFEASTIDGAGIIRSFWSIGLPMVRNALFTIGLVQFLSIWNDLLISLTFTTNADLRTIQAGLLNFSGEFGQVDYGPLFAGICINVFSLLVVFVFLNQRIMKGLASGALKG</sequence>
<evidence type="ECO:0000256" key="2">
    <source>
        <dbReference type="ARBA" id="ARBA00022448"/>
    </source>
</evidence>
<accession>A0A3N2C7C3</accession>
<comment type="similarity">
    <text evidence="7">Belongs to the binding-protein-dependent transport system permease family.</text>
</comment>
<feature type="region of interest" description="Disordered" evidence="8">
    <location>
        <begin position="1"/>
        <end position="32"/>
    </location>
</feature>
<keyword evidence="11" id="KW-1185">Reference proteome</keyword>
<evidence type="ECO:0000256" key="4">
    <source>
        <dbReference type="ARBA" id="ARBA00022692"/>
    </source>
</evidence>
<dbReference type="SUPFAM" id="SSF161098">
    <property type="entry name" value="MetI-like"/>
    <property type="match status" value="1"/>
</dbReference>
<dbReference type="CDD" id="cd06261">
    <property type="entry name" value="TM_PBP2"/>
    <property type="match status" value="1"/>
</dbReference>
<dbReference type="Gene3D" id="1.10.3720.10">
    <property type="entry name" value="MetI-like"/>
    <property type="match status" value="1"/>
</dbReference>
<evidence type="ECO:0000313" key="11">
    <source>
        <dbReference type="Proteomes" id="UP000266915"/>
    </source>
</evidence>
<evidence type="ECO:0000259" key="9">
    <source>
        <dbReference type="PROSITE" id="PS50928"/>
    </source>
</evidence>
<protein>
    <submittedName>
        <fullName evidence="10">Carbohydrate ABC transporter membrane protein 2 (CUT1 family)</fullName>
    </submittedName>
</protein>
<evidence type="ECO:0000256" key="7">
    <source>
        <dbReference type="RuleBase" id="RU363032"/>
    </source>
</evidence>
<keyword evidence="3" id="KW-1003">Cell membrane</keyword>
<dbReference type="Pfam" id="PF00528">
    <property type="entry name" value="BPD_transp_1"/>
    <property type="match status" value="1"/>
</dbReference>
<dbReference type="PANTHER" id="PTHR43744">
    <property type="entry name" value="ABC TRANSPORTER PERMEASE PROTEIN MG189-RELATED-RELATED"/>
    <property type="match status" value="1"/>
</dbReference>
<keyword evidence="4 7" id="KW-0812">Transmembrane</keyword>
<dbReference type="InterPro" id="IPR000515">
    <property type="entry name" value="MetI-like"/>
</dbReference>
<evidence type="ECO:0000256" key="6">
    <source>
        <dbReference type="ARBA" id="ARBA00023136"/>
    </source>
</evidence>
<evidence type="ECO:0000256" key="3">
    <source>
        <dbReference type="ARBA" id="ARBA00022475"/>
    </source>
</evidence>
<evidence type="ECO:0000256" key="8">
    <source>
        <dbReference type="SAM" id="MobiDB-lite"/>
    </source>
</evidence>
<feature type="compositionally biased region" description="Low complexity" evidence="8">
    <location>
        <begin position="8"/>
        <end position="18"/>
    </location>
</feature>
<feature type="transmembrane region" description="Helical" evidence="7">
    <location>
        <begin position="278"/>
        <end position="299"/>
    </location>
</feature>
<dbReference type="InterPro" id="IPR035906">
    <property type="entry name" value="MetI-like_sf"/>
</dbReference>
<proteinExistence type="inferred from homology"/>
<dbReference type="PANTHER" id="PTHR43744:SF8">
    <property type="entry name" value="SN-GLYCEROL-3-PHOSPHATE TRANSPORT SYSTEM PERMEASE PROTEIN UGPE"/>
    <property type="match status" value="1"/>
</dbReference>
<dbReference type="AlphaFoldDB" id="A0A3N2C7C3"/>
<dbReference type="Proteomes" id="UP000266915">
    <property type="component" value="Unassembled WGS sequence"/>
</dbReference>
<feature type="transmembrane region" description="Helical" evidence="7">
    <location>
        <begin position="175"/>
        <end position="198"/>
    </location>
</feature>
<name>A0A3N2C7C3_9MICO</name>
<dbReference type="RefSeq" id="WP_234994148.1">
    <property type="nucleotide sequence ID" value="NZ_FXAP01000006.1"/>
</dbReference>
<dbReference type="EMBL" id="RKHL01000001">
    <property type="protein sequence ID" value="ROR83194.1"/>
    <property type="molecule type" value="Genomic_DNA"/>
</dbReference>
<feature type="transmembrane region" description="Helical" evidence="7">
    <location>
        <begin position="46"/>
        <end position="68"/>
    </location>
</feature>
<gene>
    <name evidence="10" type="ORF">EDD42_3300</name>
</gene>
<comment type="subcellular location">
    <subcellularLocation>
        <location evidence="1 7">Cell membrane</location>
        <topology evidence="1 7">Multi-pass membrane protein</topology>
    </subcellularLocation>
</comment>
<feature type="transmembrane region" description="Helical" evidence="7">
    <location>
        <begin position="111"/>
        <end position="132"/>
    </location>
</feature>